<proteinExistence type="predicted"/>
<name>A0A1I2DLK1_9RHOB</name>
<dbReference type="EMBL" id="FOMS01000017">
    <property type="protein sequence ID" value="SFE81153.1"/>
    <property type="molecule type" value="Genomic_DNA"/>
</dbReference>
<dbReference type="AlphaFoldDB" id="A0A1I2DLK1"/>
<evidence type="ECO:0000313" key="3">
    <source>
        <dbReference type="Proteomes" id="UP000325289"/>
    </source>
</evidence>
<feature type="compositionally biased region" description="Basic and acidic residues" evidence="1">
    <location>
        <begin position="67"/>
        <end position="87"/>
    </location>
</feature>
<reference evidence="2 3" key="1">
    <citation type="submission" date="2016-10" db="EMBL/GenBank/DDBJ databases">
        <authorList>
            <person name="Varghese N."/>
            <person name="Submissions S."/>
        </authorList>
    </citation>
    <scope>NUCLEOTIDE SEQUENCE [LARGE SCALE GENOMIC DNA]</scope>
    <source>
        <strain evidence="3">YIM D21,KCTC 23444,ACCC 10710</strain>
    </source>
</reference>
<protein>
    <submittedName>
        <fullName evidence="2">Uncharacterized protein</fullName>
    </submittedName>
</protein>
<dbReference type="Proteomes" id="UP000325289">
    <property type="component" value="Unassembled WGS sequence"/>
</dbReference>
<accession>A0A1I2DLK1</accession>
<sequence>MTKKKDPGLTRLEDEMVEDVFAMSDAEIEAELREEGVDINAFDKEMDDLFASALAEGGQRRLQGARKAVDLHNERQKRKEQQKSQDELRAQIAAIVAGNPDLTMAARNFEKEHDGDLEGVLEDLQELTGDDWDDDE</sequence>
<gene>
    <name evidence="2" type="ORF">SAMN04515678_11745</name>
</gene>
<keyword evidence="3" id="KW-1185">Reference proteome</keyword>
<evidence type="ECO:0000256" key="1">
    <source>
        <dbReference type="SAM" id="MobiDB-lite"/>
    </source>
</evidence>
<organism evidence="2 3">
    <name type="scientific">Roseivivax sediminis</name>
    <dbReference type="NCBI Taxonomy" id="936889"/>
    <lineage>
        <taxon>Bacteria</taxon>
        <taxon>Pseudomonadati</taxon>
        <taxon>Pseudomonadota</taxon>
        <taxon>Alphaproteobacteria</taxon>
        <taxon>Rhodobacterales</taxon>
        <taxon>Roseobacteraceae</taxon>
        <taxon>Roseivivax</taxon>
    </lineage>
</organism>
<evidence type="ECO:0000313" key="2">
    <source>
        <dbReference type="EMBL" id="SFE81153.1"/>
    </source>
</evidence>
<feature type="region of interest" description="Disordered" evidence="1">
    <location>
        <begin position="64"/>
        <end position="87"/>
    </location>
</feature>